<evidence type="ECO:0000313" key="2">
    <source>
        <dbReference type="Proteomes" id="UP000198242"/>
    </source>
</evidence>
<protein>
    <recommendedName>
        <fullName evidence="3">BNR repeat-like domain-containing protein</fullName>
    </recommendedName>
</protein>
<evidence type="ECO:0008006" key="3">
    <source>
        <dbReference type="Google" id="ProtNLM"/>
    </source>
</evidence>
<dbReference type="EMBL" id="LT607411">
    <property type="protein sequence ID" value="SCE91536.1"/>
    <property type="molecule type" value="Genomic_DNA"/>
</dbReference>
<organism evidence="1 2">
    <name type="scientific">Micromonospora viridifaciens</name>
    <dbReference type="NCBI Taxonomy" id="1881"/>
    <lineage>
        <taxon>Bacteria</taxon>
        <taxon>Bacillati</taxon>
        <taxon>Actinomycetota</taxon>
        <taxon>Actinomycetes</taxon>
        <taxon>Micromonosporales</taxon>
        <taxon>Micromonosporaceae</taxon>
        <taxon>Micromonospora</taxon>
    </lineage>
</organism>
<dbReference type="InterPro" id="IPR036278">
    <property type="entry name" value="Sialidase_sf"/>
</dbReference>
<sequence>MAARRLTVVLGVVAVLLAGCVRSPAHVEPEPLRPRWRELILPVPPGAPGRLMLRDVVACAGRWFVVGAVAGPAGETRPAAWASVDGLSWSSVPIAASTFYGRRHVLYAAACRQGRLGTLGARGGGAHGNPRTGTWALARDGALREVAAPFELYGGPRAVSASRLVAGPDGWLVVGSRADGAAVWTSPDGERFTLHEGVPELAGDGRGRTIGLDAVAVPRGWLVVGAVLPPHATATLPLAWASVDGRVWRRLVLPASDGRSQAQRVALLGGAVVAVGPVRAGFGVWRAALPGGGAERIGDAGWRRVGGFGAAGAGVSSVRVLASVGGGGLVAVTADGSGHGLWFSVDAGGSWRPVMVPVAVPDAGGAAVAVASDEDRVVLVADDGAGARAWWTGLPARDW</sequence>
<dbReference type="OrthoDB" id="4894058at2"/>
<dbReference type="AlphaFoldDB" id="A0A1C4W5M1"/>
<dbReference type="RefSeq" id="WP_089006083.1">
    <property type="nucleotide sequence ID" value="NZ_LT607411.1"/>
</dbReference>
<name>A0A1C4W5M1_MICVI</name>
<gene>
    <name evidence="1" type="ORF">GA0074695_2118</name>
</gene>
<dbReference type="Proteomes" id="UP000198242">
    <property type="component" value="Chromosome I"/>
</dbReference>
<dbReference type="PROSITE" id="PS51257">
    <property type="entry name" value="PROKAR_LIPOPROTEIN"/>
    <property type="match status" value="1"/>
</dbReference>
<evidence type="ECO:0000313" key="1">
    <source>
        <dbReference type="EMBL" id="SCE91536.1"/>
    </source>
</evidence>
<dbReference type="SUPFAM" id="SSF50939">
    <property type="entry name" value="Sialidases"/>
    <property type="match status" value="1"/>
</dbReference>
<accession>A0A1C4W5M1</accession>
<keyword evidence="2" id="KW-1185">Reference proteome</keyword>
<proteinExistence type="predicted"/>
<reference evidence="2" key="1">
    <citation type="submission" date="2016-06" db="EMBL/GenBank/DDBJ databases">
        <authorList>
            <person name="Varghese N."/>
            <person name="Submissions Spin"/>
        </authorList>
    </citation>
    <scope>NUCLEOTIDE SEQUENCE [LARGE SCALE GENOMIC DNA]</scope>
    <source>
        <strain evidence="2">DSM 43909</strain>
    </source>
</reference>